<evidence type="ECO:0000256" key="4">
    <source>
        <dbReference type="ARBA" id="ARBA00022605"/>
    </source>
</evidence>
<dbReference type="RefSeq" id="WP_204467976.1">
    <property type="nucleotide sequence ID" value="NZ_JAFBCV010000013.1"/>
</dbReference>
<feature type="region of interest" description="Carboxyphosphate synthetic domain" evidence="10">
    <location>
        <begin position="1"/>
        <end position="400"/>
    </location>
</feature>
<evidence type="ECO:0000256" key="10">
    <source>
        <dbReference type="HAMAP-Rule" id="MF_01210"/>
    </source>
</evidence>
<dbReference type="NCBIfam" id="NF009455">
    <property type="entry name" value="PRK12815.1"/>
    <property type="match status" value="1"/>
</dbReference>
<feature type="binding site" evidence="10">
    <location>
        <position position="283"/>
    </location>
    <ligand>
        <name>Mn(2+)</name>
        <dbReference type="ChEBI" id="CHEBI:29035"/>
        <label>1</label>
    </ligand>
</feature>
<dbReference type="Gene3D" id="3.30.1490.20">
    <property type="entry name" value="ATP-grasp fold, A domain"/>
    <property type="match status" value="1"/>
</dbReference>
<feature type="region of interest" description="Allosteric domain" evidence="10">
    <location>
        <begin position="928"/>
        <end position="1052"/>
    </location>
</feature>
<dbReference type="PROSITE" id="PS00867">
    <property type="entry name" value="CPSASE_2"/>
    <property type="match status" value="2"/>
</dbReference>
<keyword evidence="4 10" id="KW-0028">Amino-acid biosynthesis</keyword>
<comment type="caution">
    <text evidence="12">The sequence shown here is derived from an EMBL/GenBank/DDBJ whole genome shotgun (WGS) entry which is preliminary data.</text>
</comment>
<gene>
    <name evidence="10" type="primary">carB</name>
    <name evidence="12" type="ORF">JOC54_003684</name>
</gene>
<feature type="domain" description="ATP-grasp" evidence="11">
    <location>
        <begin position="132"/>
        <end position="326"/>
    </location>
</feature>
<keyword evidence="5 10" id="KW-0677">Repeat</keyword>
<name>A0ABS2SY22_9BACI</name>
<keyword evidence="7 10" id="KW-0067">ATP-binding</keyword>
<dbReference type="PRINTS" id="PR00098">
    <property type="entry name" value="CPSASE"/>
</dbReference>
<sequence length="1052" mass="116550">MRRNDVKTVLVIGSGPIVIGQAAEFDYSGTQGCLALKEEGIKVILINPNPATVMTDEDCADVVYFEPLTAETVTAIIKKERPDGMLATLGGQTGLNLALKLDQQGVLKKYNVQLLGTPIASIKKGEDRELFRDLMYELNEPVPDSEIVHTVDEAKQFANEIGFPIIIRPAYTLGGAGGGIANDEIDLIRIVSGGLAQSPITQCLVEKSIAGFKEIEYEAMRDENDTCITICNMENIDPVGIHTGDSIVVAPSQTLTDRNYQMLRSASIKIIRALGIVGGCNIQFALDTKSDQYYLIEVNPRVSRSSALASKATGYPIARIAAKLSIGYHLNELMNPVTGHTYASFEPALDYCIVKFPRWPFDKFFGADRRLGTQMKATGEVMAIERSFEAALQKALRSLEIGIVGLRLERFSSLSTEDLWNRALQKDDNRLFILFELLSRGVNVEAIHEQTMIDFYFLNKFKQLIELEKEAEQISFLELTQEKMMQLKRSGFSDLALSRMWNVLETDVFNKRQVWNISPSYKMVDTCAAEFQAQTPYYYSSYFGENEAIPTDKAKILIIGSGPIRIGQGIEFDYCSVHGAKTVRKLGFEAIIMNNNPETVSTDYMTADRLYFEPLTAEDILAVANLEKVAGVIVSLSGQTGINVTEQLEKAGLPVLGITSAAIHQLEERQAFYQFLNELAIPHIPGEMAQSKAEAVLLAKSVKYPVLVRPSYVIGGQGMAIVSNEAELVAYMETHEFEGLFPLLMDQYVPGIELDMDVLTDGQHSFVAGMFEHVEKAGVHSGDSMAITPPHRLKNEMLMKLEEAAKSIASKMNFKGVFNIQFVVKDDLFYVIEVNPRASRTVPLLAKVAGQPLIEMATKLILGATLSSLKLEPIRSTFYAAKAPVFSYGKLAGLDPMLGAEMKSTGELLMFGKTPEAALAKISAPFETLPKMYEAGEKRTIFVDSVAGKIERPIIQELRQIGFEIVTQNFEQWIESDEARALIVLNEPGKTTGLPKRMKALEKQLTVLTEEETIQAMLSYFTANHTVVQSIEEWHSIDSLSALEEIECNVYN</sequence>
<feature type="binding site" evidence="10">
    <location>
        <position position="242"/>
    </location>
    <ligand>
        <name>ATP</name>
        <dbReference type="ChEBI" id="CHEBI:30616"/>
        <label>1</label>
    </ligand>
</feature>
<evidence type="ECO:0000256" key="6">
    <source>
        <dbReference type="ARBA" id="ARBA00022741"/>
    </source>
</evidence>
<reference evidence="12" key="1">
    <citation type="submission" date="2021-01" db="EMBL/GenBank/DDBJ databases">
        <title>Genomic Encyclopedia of Type Strains, Phase IV (KMG-IV): sequencing the most valuable type-strain genomes for metagenomic binning, comparative biology and taxonomic classification.</title>
        <authorList>
            <person name="Goeker M."/>
        </authorList>
    </citation>
    <scope>NUCLEOTIDE SEQUENCE</scope>
    <source>
        <strain evidence="12">DSM 21943</strain>
    </source>
</reference>
<organism evidence="12 13">
    <name type="scientific">Shouchella xiaoxiensis</name>
    <dbReference type="NCBI Taxonomy" id="766895"/>
    <lineage>
        <taxon>Bacteria</taxon>
        <taxon>Bacillati</taxon>
        <taxon>Bacillota</taxon>
        <taxon>Bacilli</taxon>
        <taxon>Bacillales</taxon>
        <taxon>Bacillaceae</taxon>
        <taxon>Shouchella</taxon>
    </lineage>
</organism>
<dbReference type="Gene3D" id="3.40.50.20">
    <property type="match status" value="2"/>
</dbReference>
<feature type="binding site" evidence="10">
    <location>
        <position position="209"/>
    </location>
    <ligand>
        <name>ATP</name>
        <dbReference type="ChEBI" id="CHEBI:30616"/>
        <label>1</label>
    </ligand>
</feature>
<accession>A0ABS2SY22</accession>
<feature type="binding site" evidence="10">
    <location>
        <position position="283"/>
    </location>
    <ligand>
        <name>Mg(2+)</name>
        <dbReference type="ChEBI" id="CHEBI:18420"/>
        <label>1</label>
    </ligand>
</feature>
<evidence type="ECO:0000313" key="12">
    <source>
        <dbReference type="EMBL" id="MBM7840403.1"/>
    </source>
</evidence>
<keyword evidence="13" id="KW-1185">Reference proteome</keyword>
<feature type="binding site" evidence="10">
    <location>
        <position position="778"/>
    </location>
    <ligand>
        <name>ATP</name>
        <dbReference type="ChEBI" id="CHEBI:30616"/>
        <label>2</label>
    </ligand>
</feature>
<proteinExistence type="inferred from homology"/>
<evidence type="ECO:0000256" key="9">
    <source>
        <dbReference type="ARBA" id="ARBA00047359"/>
    </source>
</evidence>
<dbReference type="SUPFAM" id="SSF48108">
    <property type="entry name" value="Carbamoyl phosphate synthetase, large subunit connection domain"/>
    <property type="match status" value="1"/>
</dbReference>
<comment type="similarity">
    <text evidence="1 10">Belongs to the CarB family.</text>
</comment>
<feature type="binding site" evidence="10">
    <location>
        <position position="780"/>
    </location>
    <ligand>
        <name>ATP</name>
        <dbReference type="ChEBI" id="CHEBI:30616"/>
        <label>2</label>
    </ligand>
</feature>
<dbReference type="EMBL" id="JAFBCV010000013">
    <property type="protein sequence ID" value="MBM7840403.1"/>
    <property type="molecule type" value="Genomic_DNA"/>
</dbReference>
<feature type="binding site" evidence="10">
    <location>
        <position position="833"/>
    </location>
    <ligand>
        <name>Mg(2+)</name>
        <dbReference type="ChEBI" id="CHEBI:18420"/>
        <label>3</label>
    </ligand>
</feature>
<dbReference type="InterPro" id="IPR005480">
    <property type="entry name" value="CPSase_lsu_oligo"/>
</dbReference>
<feature type="binding site" evidence="10">
    <location>
        <position position="747"/>
    </location>
    <ligand>
        <name>ATP</name>
        <dbReference type="ChEBI" id="CHEBI:30616"/>
        <label>2</label>
    </ligand>
</feature>
<feature type="binding site" evidence="10">
    <location>
        <position position="821"/>
    </location>
    <ligand>
        <name>Mg(2+)</name>
        <dbReference type="ChEBI" id="CHEBI:18420"/>
        <label>3</label>
    </ligand>
</feature>
<dbReference type="InterPro" id="IPR006275">
    <property type="entry name" value="CPSase_lsu"/>
</dbReference>
<dbReference type="InterPro" id="IPR058047">
    <property type="entry name" value="CPSase_preATP-grasp"/>
</dbReference>
<keyword evidence="3 10" id="KW-0436">Ligase</keyword>
<comment type="catalytic activity">
    <reaction evidence="9 10">
        <text>hydrogencarbonate + NH4(+) + 2 ATP = carbamoyl phosphate + 2 ADP + phosphate + 2 H(+)</text>
        <dbReference type="Rhea" id="RHEA:18029"/>
        <dbReference type="ChEBI" id="CHEBI:15378"/>
        <dbReference type="ChEBI" id="CHEBI:17544"/>
        <dbReference type="ChEBI" id="CHEBI:28938"/>
        <dbReference type="ChEBI" id="CHEBI:30616"/>
        <dbReference type="ChEBI" id="CHEBI:43474"/>
        <dbReference type="ChEBI" id="CHEBI:58228"/>
        <dbReference type="ChEBI" id="CHEBI:456216"/>
        <dbReference type="EC" id="6.3.4.16"/>
    </reaction>
</comment>
<dbReference type="PROSITE" id="PS00866">
    <property type="entry name" value="CPSASE_1"/>
    <property type="match status" value="2"/>
</dbReference>
<feature type="binding site" evidence="10">
    <location>
        <position position="781"/>
    </location>
    <ligand>
        <name>ATP</name>
        <dbReference type="ChEBI" id="CHEBI:30616"/>
        <label>2</label>
    </ligand>
</feature>
<dbReference type="InterPro" id="IPR011761">
    <property type="entry name" value="ATP-grasp"/>
</dbReference>
<dbReference type="InterPro" id="IPR013815">
    <property type="entry name" value="ATP_grasp_subdomain_1"/>
</dbReference>
<feature type="binding site" evidence="10">
    <location>
        <position position="835"/>
    </location>
    <ligand>
        <name>Mn(2+)</name>
        <dbReference type="ChEBI" id="CHEBI:29035"/>
        <label>4</label>
    </ligand>
</feature>
<dbReference type="Pfam" id="PF02787">
    <property type="entry name" value="CPSase_L_D3"/>
    <property type="match status" value="1"/>
</dbReference>
<dbReference type="SUPFAM" id="SSF56059">
    <property type="entry name" value="Glutathione synthetase ATP-binding domain-like"/>
    <property type="match status" value="2"/>
</dbReference>
<protein>
    <recommendedName>
        <fullName evidence="10">Carbamoyl phosphate synthase large chain</fullName>
        <ecNumber evidence="10">6.3.4.16</ecNumber>
        <ecNumber evidence="10">6.3.5.5</ecNumber>
    </recommendedName>
    <alternativeName>
        <fullName evidence="10">Carbamoyl phosphate synthetase ammonia chain</fullName>
    </alternativeName>
</protein>
<feature type="binding site" evidence="10">
    <location>
        <position position="175"/>
    </location>
    <ligand>
        <name>ATP</name>
        <dbReference type="ChEBI" id="CHEBI:30616"/>
        <label>1</label>
    </ligand>
</feature>
<evidence type="ECO:0000256" key="2">
    <source>
        <dbReference type="ARBA" id="ARBA00022571"/>
    </source>
</evidence>
<dbReference type="Pfam" id="PF02786">
    <property type="entry name" value="CPSase_L_D2"/>
    <property type="match status" value="2"/>
</dbReference>
<feature type="domain" description="ATP-grasp" evidence="11">
    <location>
        <begin position="673"/>
        <end position="862"/>
    </location>
</feature>
<feature type="binding site" evidence="10">
    <location>
        <position position="297"/>
    </location>
    <ligand>
        <name>Mg(2+)</name>
        <dbReference type="ChEBI" id="CHEBI:18420"/>
        <label>2</label>
    </ligand>
</feature>
<comment type="pathway">
    <text evidence="10">Amino-acid biosynthesis; L-arginine biosynthesis; carbamoyl phosphate from bicarbonate: step 1/1.</text>
</comment>
<feature type="binding site" evidence="10">
    <location>
        <position position="753"/>
    </location>
    <ligand>
        <name>ATP</name>
        <dbReference type="ChEBI" id="CHEBI:30616"/>
        <label>2</label>
    </ligand>
</feature>
<dbReference type="EC" id="6.3.5.5" evidence="10"/>
<feature type="binding site" evidence="10">
    <location>
        <position position="835"/>
    </location>
    <ligand>
        <name>Mg(2+)</name>
        <dbReference type="ChEBI" id="CHEBI:18420"/>
        <label>4</label>
    </ligand>
</feature>
<feature type="binding site" evidence="10">
    <location>
        <position position="709"/>
    </location>
    <ligand>
        <name>ATP</name>
        <dbReference type="ChEBI" id="CHEBI:30616"/>
        <label>2</label>
    </ligand>
</feature>
<comment type="caution">
    <text evidence="10">Lacks conserved residue(s) required for the propagation of feature annotation.</text>
</comment>
<feature type="binding site" evidence="10">
    <location>
        <position position="214"/>
    </location>
    <ligand>
        <name>ATP</name>
        <dbReference type="ChEBI" id="CHEBI:30616"/>
        <label>1</label>
    </ligand>
</feature>
<dbReference type="PANTHER" id="PTHR11405">
    <property type="entry name" value="CARBAMOYLTRANSFERASE FAMILY MEMBER"/>
    <property type="match status" value="1"/>
</dbReference>
<feature type="binding site" evidence="10">
    <location>
        <position position="833"/>
    </location>
    <ligand>
        <name>ATP</name>
        <dbReference type="ChEBI" id="CHEBI:30616"/>
        <label>2</label>
    </ligand>
</feature>
<dbReference type="SUPFAM" id="SSF52440">
    <property type="entry name" value="PreATP-grasp domain"/>
    <property type="match status" value="2"/>
</dbReference>
<comment type="cofactor">
    <cofactor evidence="10">
        <name>Mg(2+)</name>
        <dbReference type="ChEBI" id="CHEBI:18420"/>
    </cofactor>
    <cofactor evidence="10">
        <name>Mn(2+)</name>
        <dbReference type="ChEBI" id="CHEBI:29035"/>
    </cofactor>
    <text evidence="10">Binds 4 Mg(2+) or Mn(2+) ions per subunit.</text>
</comment>
<feature type="binding site" evidence="10">
    <location>
        <position position="749"/>
    </location>
    <ligand>
        <name>ATP</name>
        <dbReference type="ChEBI" id="CHEBI:30616"/>
        <label>2</label>
    </ligand>
</feature>
<comment type="domain">
    <text evidence="10">The large subunit is composed of 2 ATP-grasp domains that are involved in binding the 2 ATP molecules needed for carbamoyl phosphate synthesis. The N-terminal ATP-grasp domain (referred to as the carboxyphosphate synthetic component) catalyzes the ATP-dependent phosphorylation of hydrogencarbonate to carboxyphosphate and the subsequent nucleophilic attack by ammonia to form a carbamate intermediate. The C-terminal ATP-grasp domain (referred to as the carbamoyl phosphate synthetic component) then catalyzes the phosphorylation of carbamate with the second ATP to form the end product carbamoyl phosphate. The reactive and unstable enzyme intermediates are sequentially channeled from one active site to the next through the interior of the protein over a distance of at least 96 A.</text>
</comment>
<feature type="binding site" evidence="10">
    <location>
        <position position="779"/>
    </location>
    <ligand>
        <name>ATP</name>
        <dbReference type="ChEBI" id="CHEBI:30616"/>
        <label>2</label>
    </ligand>
</feature>
<dbReference type="InterPro" id="IPR036897">
    <property type="entry name" value="CarbamoylP_synth_lsu_oligo_sf"/>
</dbReference>
<dbReference type="Gene3D" id="3.30.470.20">
    <property type="entry name" value="ATP-grasp fold, B domain"/>
    <property type="match status" value="2"/>
</dbReference>
<feature type="binding site" evidence="10">
    <location>
        <position position="168"/>
    </location>
    <ligand>
        <name>ATP</name>
        <dbReference type="ChEBI" id="CHEBI:30616"/>
        <label>1</label>
    </ligand>
</feature>
<feature type="binding site" evidence="10">
    <location>
        <position position="299"/>
    </location>
    <ligand>
        <name>Mg(2+)</name>
        <dbReference type="ChEBI" id="CHEBI:18420"/>
        <label>2</label>
    </ligand>
</feature>
<evidence type="ECO:0000256" key="5">
    <source>
        <dbReference type="ARBA" id="ARBA00022737"/>
    </source>
</evidence>
<keyword evidence="2 10" id="KW-0055">Arginine biosynthesis</keyword>
<feature type="binding site" evidence="10">
    <location>
        <position position="833"/>
    </location>
    <ligand>
        <name>Mn(2+)</name>
        <dbReference type="ChEBI" id="CHEBI:29035"/>
        <label>3</label>
    </ligand>
</feature>
<feature type="binding site" evidence="10">
    <location>
        <position position="297"/>
    </location>
    <ligand>
        <name>ATP</name>
        <dbReference type="ChEBI" id="CHEBI:30616"/>
        <label>1</label>
    </ligand>
</feature>
<dbReference type="Proteomes" id="UP001179280">
    <property type="component" value="Unassembled WGS sequence"/>
</dbReference>
<comment type="catalytic activity">
    <reaction evidence="10">
        <text>hydrogencarbonate + L-glutamine + 2 ATP + H2O = carbamoyl phosphate + L-glutamate + 2 ADP + phosphate + 2 H(+)</text>
        <dbReference type="Rhea" id="RHEA:18633"/>
        <dbReference type="ChEBI" id="CHEBI:15377"/>
        <dbReference type="ChEBI" id="CHEBI:15378"/>
        <dbReference type="ChEBI" id="CHEBI:17544"/>
        <dbReference type="ChEBI" id="CHEBI:29985"/>
        <dbReference type="ChEBI" id="CHEBI:30616"/>
        <dbReference type="ChEBI" id="CHEBI:43474"/>
        <dbReference type="ChEBI" id="CHEBI:58228"/>
        <dbReference type="ChEBI" id="CHEBI:58359"/>
        <dbReference type="ChEBI" id="CHEBI:456216"/>
        <dbReference type="EC" id="6.3.5.5"/>
    </reaction>
</comment>
<feature type="binding site" evidence="10">
    <location>
        <position position="240"/>
    </location>
    <ligand>
        <name>ATP</name>
        <dbReference type="ChEBI" id="CHEBI:30616"/>
        <label>1</label>
    </ligand>
</feature>
<feature type="binding site" evidence="10">
    <location>
        <position position="833"/>
    </location>
    <ligand>
        <name>Mg(2+)</name>
        <dbReference type="ChEBI" id="CHEBI:18420"/>
        <label>4</label>
    </ligand>
</feature>
<comment type="pathway">
    <text evidence="10">Pyrimidine metabolism; UMP biosynthesis via de novo pathway; (S)-dihydroorotate from bicarbonate: step 1/3.</text>
</comment>
<dbReference type="InterPro" id="IPR005479">
    <property type="entry name" value="CPAse_ATP-bd"/>
</dbReference>
<feature type="binding site" evidence="10">
    <location>
        <position position="128"/>
    </location>
    <ligand>
        <name>ATP</name>
        <dbReference type="ChEBI" id="CHEBI:30616"/>
        <label>1</label>
    </ligand>
</feature>
<evidence type="ECO:0000256" key="7">
    <source>
        <dbReference type="ARBA" id="ARBA00022840"/>
    </source>
</evidence>
<feature type="binding site" evidence="10">
    <location>
        <position position="283"/>
    </location>
    <ligand>
        <name>ATP</name>
        <dbReference type="ChEBI" id="CHEBI:30616"/>
        <label>1</label>
    </ligand>
</feature>
<evidence type="ECO:0000313" key="13">
    <source>
        <dbReference type="Proteomes" id="UP001179280"/>
    </source>
</evidence>
<dbReference type="InterPro" id="IPR016185">
    <property type="entry name" value="PreATP-grasp_dom_sf"/>
</dbReference>
<feature type="binding site" evidence="10">
    <location>
        <position position="297"/>
    </location>
    <ligand>
        <name>Mn(2+)</name>
        <dbReference type="ChEBI" id="CHEBI:29035"/>
        <label>1</label>
    </ligand>
</feature>
<feature type="binding site" evidence="10">
    <location>
        <position position="297"/>
    </location>
    <ligand>
        <name>Mn(2+)</name>
        <dbReference type="ChEBI" id="CHEBI:29035"/>
        <label>2</label>
    </ligand>
</feature>
<feature type="binding site" evidence="10">
    <location>
        <position position="207"/>
    </location>
    <ligand>
        <name>ATP</name>
        <dbReference type="ChEBI" id="CHEBI:30616"/>
        <label>1</label>
    </ligand>
</feature>
<keyword evidence="8 10" id="KW-0665">Pyrimidine biosynthesis</keyword>
<dbReference type="SMART" id="SM01096">
    <property type="entry name" value="CPSase_L_D3"/>
    <property type="match status" value="1"/>
</dbReference>
<dbReference type="Pfam" id="PF25596">
    <property type="entry name" value="CPSase_L_D1"/>
    <property type="match status" value="2"/>
</dbReference>
<dbReference type="NCBIfam" id="NF003671">
    <property type="entry name" value="PRK05294.1"/>
    <property type="match status" value="1"/>
</dbReference>
<feature type="binding site" evidence="10">
    <location>
        <position position="299"/>
    </location>
    <ligand>
        <name>Mn(2+)</name>
        <dbReference type="ChEBI" id="CHEBI:29035"/>
        <label>2</label>
    </ligand>
</feature>
<feature type="binding site" evidence="10">
    <location>
        <position position="821"/>
    </location>
    <ligand>
        <name>Mn(2+)</name>
        <dbReference type="ChEBI" id="CHEBI:29035"/>
        <label>3</label>
    </ligand>
</feature>
<dbReference type="InterPro" id="IPR005483">
    <property type="entry name" value="CPSase_dom"/>
</dbReference>
<comment type="subunit">
    <text evidence="10">Composed of two chains; the small (or glutamine) chain promotes the hydrolysis of glutamine to ammonia, which is used by the large (or ammonia) chain to synthesize carbamoyl phosphate. Tetramer of heterodimers (alpha,beta)4.</text>
</comment>
<dbReference type="PANTHER" id="PTHR11405:SF53">
    <property type="entry name" value="CARBAMOYL-PHOSPHATE SYNTHASE [AMMONIA], MITOCHONDRIAL"/>
    <property type="match status" value="1"/>
</dbReference>
<dbReference type="EC" id="6.3.4.16" evidence="10"/>
<feature type="binding site" evidence="10">
    <location>
        <position position="174"/>
    </location>
    <ligand>
        <name>ATP</name>
        <dbReference type="ChEBI" id="CHEBI:30616"/>
        <label>1</label>
    </ligand>
</feature>
<dbReference type="PROSITE" id="PS50975">
    <property type="entry name" value="ATP_GRASP"/>
    <property type="match status" value="2"/>
</dbReference>
<dbReference type="Gene3D" id="1.10.1030.10">
    <property type="entry name" value="Carbamoyl-phosphate synthetase, large subunit oligomerisation domain"/>
    <property type="match status" value="1"/>
</dbReference>
<comment type="function">
    <text evidence="10">Large subunit of the glutamine-dependent carbamoyl phosphate synthetase (CPSase). CPSase catalyzes the formation of carbamoyl phosphate from the ammonia moiety of glutamine, carbonate, and phosphate donated by ATP, constituting the first step of 2 biosynthetic pathways, one leading to arginine and/or urea and the other to pyrimidine nucleotides. The large subunit (synthetase) binds the substrates ammonia (free or transferred from glutamine from the small subunit), hydrogencarbonate and ATP and carries out an ATP-coupled ligase reaction, activating hydrogencarbonate by forming carboxy phosphate which reacts with ammonia to form carbamoyl phosphate.</text>
</comment>
<feature type="binding site" evidence="10">
    <location>
        <position position="833"/>
    </location>
    <ligand>
        <name>Mn(2+)</name>
        <dbReference type="ChEBI" id="CHEBI:29035"/>
        <label>4</label>
    </ligand>
</feature>
<evidence type="ECO:0000256" key="8">
    <source>
        <dbReference type="ARBA" id="ARBA00022975"/>
    </source>
</evidence>
<evidence type="ECO:0000259" key="11">
    <source>
        <dbReference type="PROSITE" id="PS50975"/>
    </source>
</evidence>
<dbReference type="NCBIfam" id="TIGR01369">
    <property type="entry name" value="CPSaseII_lrg"/>
    <property type="match status" value="1"/>
</dbReference>
<feature type="binding site" evidence="10">
    <location>
        <position position="241"/>
    </location>
    <ligand>
        <name>ATP</name>
        <dbReference type="ChEBI" id="CHEBI:30616"/>
        <label>1</label>
    </ligand>
</feature>
<dbReference type="GO" id="GO:0004088">
    <property type="term" value="F:carbamoyl-phosphate synthase (glutamine-hydrolyzing) activity"/>
    <property type="evidence" value="ECO:0007669"/>
    <property type="project" value="UniProtKB-EC"/>
</dbReference>
<evidence type="ECO:0000256" key="1">
    <source>
        <dbReference type="ARBA" id="ARBA00009799"/>
    </source>
</evidence>
<evidence type="ECO:0000256" key="3">
    <source>
        <dbReference type="ARBA" id="ARBA00022598"/>
    </source>
</evidence>
<dbReference type="HAMAP" id="MF_01210_B">
    <property type="entry name" value="CPSase_L_chain_B"/>
    <property type="match status" value="1"/>
</dbReference>
<feature type="binding site" evidence="10">
    <location>
        <position position="821"/>
    </location>
    <ligand>
        <name>ATP</name>
        <dbReference type="ChEBI" id="CHEBI:30616"/>
        <label>2</label>
    </ligand>
</feature>
<feature type="binding site" evidence="10">
    <location>
        <position position="297"/>
    </location>
    <ligand>
        <name>Mg(2+)</name>
        <dbReference type="ChEBI" id="CHEBI:18420"/>
        <label>1</label>
    </ligand>
</feature>
<keyword evidence="6 10" id="KW-0547">Nucleotide-binding</keyword>